<evidence type="ECO:0000256" key="6">
    <source>
        <dbReference type="SAM" id="MobiDB-lite"/>
    </source>
</evidence>
<evidence type="ECO:0000313" key="9">
    <source>
        <dbReference type="EMBL" id="OAQ72596.1"/>
    </source>
</evidence>
<dbReference type="KEGG" id="pchm:VFPPC_12804"/>
<feature type="transmembrane region" description="Helical" evidence="7">
    <location>
        <begin position="93"/>
        <end position="115"/>
    </location>
</feature>
<feature type="region of interest" description="Disordered" evidence="6">
    <location>
        <begin position="278"/>
        <end position="334"/>
    </location>
</feature>
<protein>
    <recommendedName>
        <fullName evidence="8">Rhodopsin domain-containing protein</fullName>
    </recommendedName>
</protein>
<evidence type="ECO:0000256" key="5">
    <source>
        <dbReference type="ARBA" id="ARBA00038359"/>
    </source>
</evidence>
<dbReference type="GO" id="GO:0016020">
    <property type="term" value="C:membrane"/>
    <property type="evidence" value="ECO:0007669"/>
    <property type="project" value="UniProtKB-SubCell"/>
</dbReference>
<dbReference type="OrthoDB" id="444631at2759"/>
<accession>A0A179G412</accession>
<evidence type="ECO:0000256" key="2">
    <source>
        <dbReference type="ARBA" id="ARBA00022692"/>
    </source>
</evidence>
<dbReference type="InterPro" id="IPR049326">
    <property type="entry name" value="Rhodopsin_dom_fungi"/>
</dbReference>
<comment type="caution">
    <text evidence="9">The sequence shown here is derived from an EMBL/GenBank/DDBJ whole genome shotgun (WGS) entry which is preliminary data.</text>
</comment>
<evidence type="ECO:0000256" key="1">
    <source>
        <dbReference type="ARBA" id="ARBA00004141"/>
    </source>
</evidence>
<keyword evidence="4 7" id="KW-0472">Membrane</keyword>
<comment type="subcellular location">
    <subcellularLocation>
        <location evidence="1">Membrane</location>
        <topology evidence="1">Multi-pass membrane protein</topology>
    </subcellularLocation>
</comment>
<evidence type="ECO:0000259" key="8">
    <source>
        <dbReference type="Pfam" id="PF20684"/>
    </source>
</evidence>
<dbReference type="EMBL" id="LSBJ02000001">
    <property type="protein sequence ID" value="OAQ72596.1"/>
    <property type="molecule type" value="Genomic_DNA"/>
</dbReference>
<proteinExistence type="inferred from homology"/>
<dbReference type="STRING" id="1380566.A0A179G412"/>
<feature type="transmembrane region" description="Helical" evidence="7">
    <location>
        <begin position="251"/>
        <end position="270"/>
    </location>
</feature>
<gene>
    <name evidence="9" type="ORF">VFPPC_12804</name>
</gene>
<evidence type="ECO:0000256" key="4">
    <source>
        <dbReference type="ARBA" id="ARBA00023136"/>
    </source>
</evidence>
<organism evidence="9 10">
    <name type="scientific">Pochonia chlamydosporia 170</name>
    <dbReference type="NCBI Taxonomy" id="1380566"/>
    <lineage>
        <taxon>Eukaryota</taxon>
        <taxon>Fungi</taxon>
        <taxon>Dikarya</taxon>
        <taxon>Ascomycota</taxon>
        <taxon>Pezizomycotina</taxon>
        <taxon>Sordariomycetes</taxon>
        <taxon>Hypocreomycetidae</taxon>
        <taxon>Hypocreales</taxon>
        <taxon>Clavicipitaceae</taxon>
        <taxon>Pochonia</taxon>
    </lineage>
</organism>
<dbReference type="AlphaFoldDB" id="A0A179G412"/>
<dbReference type="Pfam" id="PF20684">
    <property type="entry name" value="Fung_rhodopsin"/>
    <property type="match status" value="1"/>
</dbReference>
<evidence type="ECO:0000256" key="7">
    <source>
        <dbReference type="SAM" id="Phobius"/>
    </source>
</evidence>
<sequence>MAPGNHSGESHASQVTVPCIIFFVLTPIFLIIRIWSRLKRGSGLGMDDYTILISFACTLAVQILMMIAVDYGFGRHLLSLSKDDRLMALKLFYVAQIFYKITINLTKASIVLLYLRIFVQRWFRICCYILLGLFVAYMIATVAASIWQCNPISGAWDKSTNPTCISLTKNWYANAGYSIATDVLILCLPMQPIWASKLPINQKRALMLVFALGGFVTITSIMRATTLSFSTKSPDPTYDITSTLWTMIEENVAIICACLPMCRIVLAWLFPKAFSSPSTAASGGDGSNGPAYTIGSAPKRLSRSQSDDDWQPYSGPAKRDGHNRSIVRHHPEDSNSEEFILQSVNKPSAFEMDGGAIRKTTHYEISYERDSYNKV</sequence>
<feature type="transmembrane region" description="Helical" evidence="7">
    <location>
        <begin position="206"/>
        <end position="231"/>
    </location>
</feature>
<feature type="transmembrane region" description="Helical" evidence="7">
    <location>
        <begin position="48"/>
        <end position="73"/>
    </location>
</feature>
<name>A0A179G412_METCM</name>
<keyword evidence="3 7" id="KW-1133">Transmembrane helix</keyword>
<dbReference type="InterPro" id="IPR052337">
    <property type="entry name" value="SAT4-like"/>
</dbReference>
<evidence type="ECO:0000313" key="10">
    <source>
        <dbReference type="Proteomes" id="UP000078397"/>
    </source>
</evidence>
<feature type="domain" description="Rhodopsin" evidence="8">
    <location>
        <begin position="32"/>
        <end position="266"/>
    </location>
</feature>
<reference evidence="9 10" key="1">
    <citation type="journal article" date="2016" name="PLoS Pathog.">
        <title>Biosynthesis of antibiotic leucinostatins in bio-control fungus Purpureocillium lilacinum and their inhibition on phytophthora revealed by genome mining.</title>
        <authorList>
            <person name="Wang G."/>
            <person name="Liu Z."/>
            <person name="Lin R."/>
            <person name="Li E."/>
            <person name="Mao Z."/>
            <person name="Ling J."/>
            <person name="Yang Y."/>
            <person name="Yin W.B."/>
            <person name="Xie B."/>
        </authorList>
    </citation>
    <scope>NUCLEOTIDE SEQUENCE [LARGE SCALE GENOMIC DNA]</scope>
    <source>
        <strain evidence="9">170</strain>
    </source>
</reference>
<dbReference type="GeneID" id="28854575"/>
<keyword evidence="2 7" id="KW-0812">Transmembrane</keyword>
<feature type="transmembrane region" description="Helical" evidence="7">
    <location>
        <begin position="127"/>
        <end position="147"/>
    </location>
</feature>
<keyword evidence="10" id="KW-1185">Reference proteome</keyword>
<dbReference type="PANTHER" id="PTHR33048">
    <property type="entry name" value="PTH11-LIKE INTEGRAL MEMBRANE PROTEIN (AFU_ORTHOLOGUE AFUA_5G11245)"/>
    <property type="match status" value="1"/>
</dbReference>
<dbReference type="PANTHER" id="PTHR33048:SF55">
    <property type="entry name" value="INTEGRAL MEMBRANE PROTEIN"/>
    <property type="match status" value="1"/>
</dbReference>
<dbReference type="RefSeq" id="XP_018148679.1">
    <property type="nucleotide sequence ID" value="XM_018290581.1"/>
</dbReference>
<evidence type="ECO:0000256" key="3">
    <source>
        <dbReference type="ARBA" id="ARBA00022989"/>
    </source>
</evidence>
<feature type="compositionally biased region" description="Basic and acidic residues" evidence="6">
    <location>
        <begin position="317"/>
        <end position="333"/>
    </location>
</feature>
<feature type="transmembrane region" description="Helical" evidence="7">
    <location>
        <begin position="15"/>
        <end position="36"/>
    </location>
</feature>
<feature type="transmembrane region" description="Helical" evidence="7">
    <location>
        <begin position="175"/>
        <end position="194"/>
    </location>
</feature>
<dbReference type="Proteomes" id="UP000078397">
    <property type="component" value="Unassembled WGS sequence"/>
</dbReference>
<comment type="similarity">
    <text evidence="5">Belongs to the SAT4 family.</text>
</comment>